<comment type="caution">
    <text evidence="3">The sequence shown here is derived from an EMBL/GenBank/DDBJ whole genome shotgun (WGS) entry which is preliminary data.</text>
</comment>
<organism evidence="3 4">
    <name type="scientific">Terrabacter lapilli</name>
    <dbReference type="NCBI Taxonomy" id="436231"/>
    <lineage>
        <taxon>Bacteria</taxon>
        <taxon>Bacillati</taxon>
        <taxon>Actinomycetota</taxon>
        <taxon>Actinomycetes</taxon>
        <taxon>Micrococcales</taxon>
        <taxon>Intrasporangiaceae</taxon>
        <taxon>Terrabacter</taxon>
    </lineage>
</organism>
<protein>
    <recommendedName>
        <fullName evidence="2">N-acetyltransferase domain-containing protein</fullName>
    </recommendedName>
</protein>
<dbReference type="Proteomes" id="UP001500013">
    <property type="component" value="Unassembled WGS sequence"/>
</dbReference>
<sequence>MRIDSPGLTTDLDLLRLQGSTVTDHGDHLVVRTDANPTFWWGNFVLVPTEARATEVDRWVARFEQEFPEARHRAIAFALAGGDTDAWAGHRWEVDVDVDLATTDLPLPAEVPPGIPALRAGSSPRALSSDDDWEQSAQVGARDTPEPQLEERLVFERRRVAAQRELADSGRARWFGAFDGDRLVARLGIVRLGGLARYQDVVTLASHRRRGLAGALVRAAGQWAFEDPAVRQLVIVAEDGGPAIGLYRRAGFVEVARHVGVSRPPV</sequence>
<dbReference type="EMBL" id="BAAAPU010000011">
    <property type="protein sequence ID" value="GAA1991824.1"/>
    <property type="molecule type" value="Genomic_DNA"/>
</dbReference>
<dbReference type="Pfam" id="PF00583">
    <property type="entry name" value="Acetyltransf_1"/>
    <property type="match status" value="1"/>
</dbReference>
<feature type="region of interest" description="Disordered" evidence="1">
    <location>
        <begin position="121"/>
        <end position="145"/>
    </location>
</feature>
<name>A0ABN2ST01_9MICO</name>
<feature type="domain" description="N-acetyltransferase" evidence="2">
    <location>
        <begin position="122"/>
        <end position="266"/>
    </location>
</feature>
<gene>
    <name evidence="3" type="ORF">GCM10009817_37450</name>
</gene>
<dbReference type="RefSeq" id="WP_344066307.1">
    <property type="nucleotide sequence ID" value="NZ_BAAAPU010000011.1"/>
</dbReference>
<dbReference type="Gene3D" id="3.40.630.30">
    <property type="match status" value="1"/>
</dbReference>
<keyword evidence="4" id="KW-1185">Reference proteome</keyword>
<dbReference type="InterPro" id="IPR000182">
    <property type="entry name" value="GNAT_dom"/>
</dbReference>
<reference evidence="3 4" key="1">
    <citation type="journal article" date="2019" name="Int. J. Syst. Evol. Microbiol.">
        <title>The Global Catalogue of Microorganisms (GCM) 10K type strain sequencing project: providing services to taxonomists for standard genome sequencing and annotation.</title>
        <authorList>
            <consortium name="The Broad Institute Genomics Platform"/>
            <consortium name="The Broad Institute Genome Sequencing Center for Infectious Disease"/>
            <person name="Wu L."/>
            <person name="Ma J."/>
        </authorList>
    </citation>
    <scope>NUCLEOTIDE SEQUENCE [LARGE SCALE GENOMIC DNA]</scope>
    <source>
        <strain evidence="3 4">JCM 15628</strain>
    </source>
</reference>
<dbReference type="CDD" id="cd04301">
    <property type="entry name" value="NAT_SF"/>
    <property type="match status" value="1"/>
</dbReference>
<evidence type="ECO:0000313" key="3">
    <source>
        <dbReference type="EMBL" id="GAA1991824.1"/>
    </source>
</evidence>
<evidence type="ECO:0000313" key="4">
    <source>
        <dbReference type="Proteomes" id="UP001500013"/>
    </source>
</evidence>
<accession>A0ABN2ST01</accession>
<dbReference type="InterPro" id="IPR016181">
    <property type="entry name" value="Acyl_CoA_acyltransferase"/>
</dbReference>
<evidence type="ECO:0000256" key="1">
    <source>
        <dbReference type="SAM" id="MobiDB-lite"/>
    </source>
</evidence>
<proteinExistence type="predicted"/>
<dbReference type="SUPFAM" id="SSF55729">
    <property type="entry name" value="Acyl-CoA N-acyltransferases (Nat)"/>
    <property type="match status" value="1"/>
</dbReference>
<evidence type="ECO:0000259" key="2">
    <source>
        <dbReference type="PROSITE" id="PS51186"/>
    </source>
</evidence>
<dbReference type="PROSITE" id="PS51186">
    <property type="entry name" value="GNAT"/>
    <property type="match status" value="1"/>
</dbReference>